<proteinExistence type="predicted"/>
<accession>A0ABW5QSU4</accession>
<dbReference type="SUPFAM" id="SSF51735">
    <property type="entry name" value="NAD(P)-binding Rossmann-fold domains"/>
    <property type="match status" value="1"/>
</dbReference>
<dbReference type="InterPro" id="IPR036291">
    <property type="entry name" value="NAD(P)-bd_dom_sf"/>
</dbReference>
<reference evidence="2" key="1">
    <citation type="journal article" date="2019" name="Int. J. Syst. Evol. Microbiol.">
        <title>The Global Catalogue of Microorganisms (GCM) 10K type strain sequencing project: providing services to taxonomists for standard genome sequencing and annotation.</title>
        <authorList>
            <consortium name="The Broad Institute Genomics Platform"/>
            <consortium name="The Broad Institute Genome Sequencing Center for Infectious Disease"/>
            <person name="Wu L."/>
            <person name="Ma J."/>
        </authorList>
    </citation>
    <scope>NUCLEOTIDE SEQUENCE [LARGE SCALE GENOMIC DNA]</scope>
    <source>
        <strain evidence="2">TISTR 1827</strain>
    </source>
</reference>
<organism evidence="1 2">
    <name type="scientific">Paenibacillus thailandensis</name>
    <dbReference type="NCBI Taxonomy" id="393250"/>
    <lineage>
        <taxon>Bacteria</taxon>
        <taxon>Bacillati</taxon>
        <taxon>Bacillota</taxon>
        <taxon>Bacilli</taxon>
        <taxon>Bacillales</taxon>
        <taxon>Paenibacillaceae</taxon>
        <taxon>Paenibacillus</taxon>
    </lineage>
</organism>
<protein>
    <recommendedName>
        <fullName evidence="3">Saccharopine dehydrogenase</fullName>
    </recommendedName>
</protein>
<dbReference type="RefSeq" id="WP_379270116.1">
    <property type="nucleotide sequence ID" value="NZ_JBHUGT010000040.1"/>
</dbReference>
<name>A0ABW5QSU4_9BACL</name>
<keyword evidence="2" id="KW-1185">Reference proteome</keyword>
<dbReference type="Gene3D" id="3.40.50.720">
    <property type="entry name" value="NAD(P)-binding Rossmann-like Domain"/>
    <property type="match status" value="1"/>
</dbReference>
<evidence type="ECO:0008006" key="3">
    <source>
        <dbReference type="Google" id="ProtNLM"/>
    </source>
</evidence>
<evidence type="ECO:0000313" key="1">
    <source>
        <dbReference type="EMBL" id="MFD2659427.1"/>
    </source>
</evidence>
<gene>
    <name evidence="1" type="ORF">ACFSW5_04010</name>
</gene>
<dbReference type="EMBL" id="JBHUMY010000003">
    <property type="protein sequence ID" value="MFD2659427.1"/>
    <property type="molecule type" value="Genomic_DNA"/>
</dbReference>
<comment type="caution">
    <text evidence="1">The sequence shown here is derived from an EMBL/GenBank/DDBJ whole genome shotgun (WGS) entry which is preliminary data.</text>
</comment>
<evidence type="ECO:0000313" key="2">
    <source>
        <dbReference type="Proteomes" id="UP001597493"/>
    </source>
</evidence>
<sequence length="332" mass="35696">MAAIFIAGGYGVVGSGIARHVRKINKETEIIIAGRNPDKGAELAQELGNARTAYLDLDKPFESYDWGKIDLIVAALQDPADALINVALEKGIAHIGITKLADELTPFLFSALKMPPSRPIVPLGHSQSGVLTLIALKAAESFSRIESIELAGLYDDHERMGPMTAGDAENFIGRALLRHNDRWSWVEAKQHARKVRLSDGSYLEGYPMGLLDVPNLAAATGAPNVRFDFIQGKSIGTKIGDRASQDLYIEMEGILKSSGHAAKQRTIVSDPKGQAHLTALGVLVAIERILGLDGKPTASGGVYVPEKLVSIDAAIARLEQFGVRISSELEEK</sequence>
<dbReference type="Proteomes" id="UP001597493">
    <property type="component" value="Unassembled WGS sequence"/>
</dbReference>